<dbReference type="AlphaFoldDB" id="A0A6G0WA06"/>
<protein>
    <recommendedName>
        <fullName evidence="4">Glycine zipper domain-containing protein</fullName>
    </recommendedName>
</protein>
<evidence type="ECO:0000313" key="2">
    <source>
        <dbReference type="EMBL" id="KAF0723025.1"/>
    </source>
</evidence>
<evidence type="ECO:0008006" key="4">
    <source>
        <dbReference type="Google" id="ProtNLM"/>
    </source>
</evidence>
<dbReference type="EMBL" id="VJMJ01000318">
    <property type="protein sequence ID" value="KAF0723025.1"/>
    <property type="molecule type" value="Genomic_DNA"/>
</dbReference>
<accession>A0A6G0WA06</accession>
<reference evidence="2 3" key="1">
    <citation type="submission" date="2019-07" db="EMBL/GenBank/DDBJ databases">
        <title>Genomics analysis of Aphanomyces spp. identifies a new class of oomycete effector associated with host adaptation.</title>
        <authorList>
            <person name="Gaulin E."/>
        </authorList>
    </citation>
    <scope>NUCLEOTIDE SEQUENCE [LARGE SCALE GENOMIC DNA]</scope>
    <source>
        <strain evidence="2 3">ATCC 201684</strain>
    </source>
</reference>
<evidence type="ECO:0000313" key="3">
    <source>
        <dbReference type="Proteomes" id="UP000481153"/>
    </source>
</evidence>
<feature type="region of interest" description="Disordered" evidence="1">
    <location>
        <begin position="175"/>
        <end position="240"/>
    </location>
</feature>
<organism evidence="2 3">
    <name type="scientific">Aphanomyces euteiches</name>
    <dbReference type="NCBI Taxonomy" id="100861"/>
    <lineage>
        <taxon>Eukaryota</taxon>
        <taxon>Sar</taxon>
        <taxon>Stramenopiles</taxon>
        <taxon>Oomycota</taxon>
        <taxon>Saprolegniomycetes</taxon>
        <taxon>Saprolegniales</taxon>
        <taxon>Verrucalvaceae</taxon>
        <taxon>Aphanomyces</taxon>
    </lineage>
</organism>
<keyword evidence="3" id="KW-1185">Reference proteome</keyword>
<evidence type="ECO:0000256" key="1">
    <source>
        <dbReference type="SAM" id="MobiDB-lite"/>
    </source>
</evidence>
<dbReference type="Proteomes" id="UP000481153">
    <property type="component" value="Unassembled WGS sequence"/>
</dbReference>
<dbReference type="VEuPathDB" id="FungiDB:AeMF1_019479"/>
<sequence length="240" mass="24492">MRGAPIDALLVRRDDEMSGVSVDLFIVQITPQGAMRFWTFLAAACTAVVAFDQRRNDVQVMHPIASTTDVVHFKNRVLTAPGKANQVNNPRGKYERLGFKHGGRAGAAAGAIAGAVGGTLAGSAAGTAVAGPVGGAVGAAAGVTGGLYTGWIGGRNIGGKAGGAGGRVVDKLVAKQKAKAPPPGAGKKILTRSNAMKPSPNPPPKTFSAKKKPGFVSRLTDKFKNKNGVPHRGGPKLKAE</sequence>
<proteinExistence type="predicted"/>
<comment type="caution">
    <text evidence="2">The sequence shown here is derived from an EMBL/GenBank/DDBJ whole genome shotgun (WGS) entry which is preliminary data.</text>
</comment>
<name>A0A6G0WA06_9STRA</name>
<gene>
    <name evidence="2" type="ORF">Ae201684_017989</name>
</gene>